<keyword evidence="2" id="KW-0812">Transmembrane</keyword>
<dbReference type="EMBL" id="CAJFCV020000003">
    <property type="protein sequence ID" value="CAG9108851.1"/>
    <property type="molecule type" value="Genomic_DNA"/>
</dbReference>
<gene>
    <name evidence="4" type="ORF">BXYJ_LOCUS6876</name>
</gene>
<sequence>MVRLFLAFFLISGVKSQINLQKTDALVKARPGSNATLKCPVPYTSYDEYDWYVAGRRIHIGNWNKGVVNQLNNFNESLRLEKDGSLFITEANRDLVEQYECVFKSKKANGFVLFRLDLSYFYDGPVFSTVFWGSCLISLITCAATFALNILWIIVRKVSLWWINRSERISRVRTMVEAMEKYRQRQIDSLHENYQKKVQAIRDNYHSQVEEIRQSYMKQSDRFRDYRQAQMETMTQHLDNIRDNYNQQLNRIREYGSRRAEQLVESYERQLNRMRTFTLQHRLKLMRQYKVKQQYINRLLENIDNTNNVNVISENEQKIRAVLDLPEHDLPSQPPFIEMKLPNSELQRSASFYSLPEFVLDDDEMSGFRRQYPAINFKQFKASEIQIPSTSGTKSSGDLNKDSNEATDEPTPDSPLLGPSSSKHCRYSSDKD</sequence>
<evidence type="ECO:0000313" key="6">
    <source>
        <dbReference type="Proteomes" id="UP000095284"/>
    </source>
</evidence>
<keyword evidence="2" id="KW-0472">Membrane</keyword>
<feature type="transmembrane region" description="Helical" evidence="2">
    <location>
        <begin position="130"/>
        <end position="155"/>
    </location>
</feature>
<dbReference type="Proteomes" id="UP000659654">
    <property type="component" value="Unassembled WGS sequence"/>
</dbReference>
<dbReference type="EMBL" id="CAJFDI010000003">
    <property type="protein sequence ID" value="CAD5221835.1"/>
    <property type="molecule type" value="Genomic_DNA"/>
</dbReference>
<feature type="region of interest" description="Disordered" evidence="1">
    <location>
        <begin position="386"/>
        <end position="432"/>
    </location>
</feature>
<name>A0A1I7SSX1_BURXY</name>
<dbReference type="Proteomes" id="UP000582659">
    <property type="component" value="Unassembled WGS sequence"/>
</dbReference>
<evidence type="ECO:0000313" key="7">
    <source>
        <dbReference type="Proteomes" id="UP000659654"/>
    </source>
</evidence>
<evidence type="ECO:0000256" key="2">
    <source>
        <dbReference type="SAM" id="Phobius"/>
    </source>
</evidence>
<evidence type="ECO:0000256" key="3">
    <source>
        <dbReference type="SAM" id="SignalP"/>
    </source>
</evidence>
<organism evidence="6 8">
    <name type="scientific">Bursaphelenchus xylophilus</name>
    <name type="common">Pinewood nematode worm</name>
    <name type="synonym">Aphelenchoides xylophilus</name>
    <dbReference type="NCBI Taxonomy" id="6326"/>
    <lineage>
        <taxon>Eukaryota</taxon>
        <taxon>Metazoa</taxon>
        <taxon>Ecdysozoa</taxon>
        <taxon>Nematoda</taxon>
        <taxon>Chromadorea</taxon>
        <taxon>Rhabditida</taxon>
        <taxon>Tylenchina</taxon>
        <taxon>Tylenchomorpha</taxon>
        <taxon>Aphelenchoidea</taxon>
        <taxon>Aphelenchoididae</taxon>
        <taxon>Bursaphelenchus</taxon>
    </lineage>
</organism>
<keyword evidence="2" id="KW-1133">Transmembrane helix</keyword>
<dbReference type="AlphaFoldDB" id="A0A1I7SSX1"/>
<reference evidence="8" key="1">
    <citation type="submission" date="2016-11" db="UniProtKB">
        <authorList>
            <consortium name="WormBaseParasite"/>
        </authorList>
    </citation>
    <scope>IDENTIFICATION</scope>
</reference>
<feature type="compositionally biased region" description="Polar residues" evidence="1">
    <location>
        <begin position="386"/>
        <end position="398"/>
    </location>
</feature>
<evidence type="ECO:0000313" key="4">
    <source>
        <dbReference type="EMBL" id="CAD5221835.1"/>
    </source>
</evidence>
<reference evidence="5" key="2">
    <citation type="submission" date="2020-08" db="EMBL/GenBank/DDBJ databases">
        <authorList>
            <person name="Kikuchi T."/>
        </authorList>
    </citation>
    <scope>NUCLEOTIDE SEQUENCE</scope>
    <source>
        <strain evidence="4">Ka4C1</strain>
    </source>
</reference>
<protein>
    <submittedName>
        <fullName evidence="4">(pine wood nematode) hypothetical protein</fullName>
    </submittedName>
</protein>
<feature type="chain" id="PRO_5036022246" evidence="3">
    <location>
        <begin position="17"/>
        <end position="432"/>
    </location>
</feature>
<proteinExistence type="predicted"/>
<evidence type="ECO:0000313" key="8">
    <source>
        <dbReference type="WBParaSite" id="BXY_1613900.1"/>
    </source>
</evidence>
<dbReference type="Proteomes" id="UP000095284">
    <property type="component" value="Unplaced"/>
</dbReference>
<dbReference type="InterPro" id="IPR013783">
    <property type="entry name" value="Ig-like_fold"/>
</dbReference>
<dbReference type="WBParaSite" id="BXY_1613900.1">
    <property type="protein sequence ID" value="BXY_1613900.1"/>
    <property type="gene ID" value="BXY_1613900"/>
</dbReference>
<evidence type="ECO:0000313" key="5">
    <source>
        <dbReference type="EMBL" id="CAG9108851.1"/>
    </source>
</evidence>
<keyword evidence="3" id="KW-0732">Signal</keyword>
<dbReference type="OrthoDB" id="10061535at2759"/>
<dbReference type="SUPFAM" id="SSF58113">
    <property type="entry name" value="Apolipoprotein A-I"/>
    <property type="match status" value="1"/>
</dbReference>
<dbReference type="SUPFAM" id="SSF48726">
    <property type="entry name" value="Immunoglobulin"/>
    <property type="match status" value="1"/>
</dbReference>
<dbReference type="InterPro" id="IPR036179">
    <property type="entry name" value="Ig-like_dom_sf"/>
</dbReference>
<feature type="signal peptide" evidence="3">
    <location>
        <begin position="1"/>
        <end position="16"/>
    </location>
</feature>
<dbReference type="Gene3D" id="2.60.40.10">
    <property type="entry name" value="Immunoglobulins"/>
    <property type="match status" value="1"/>
</dbReference>
<dbReference type="eggNOG" id="KOG3162">
    <property type="taxonomic scope" value="Eukaryota"/>
</dbReference>
<evidence type="ECO:0000256" key="1">
    <source>
        <dbReference type="SAM" id="MobiDB-lite"/>
    </source>
</evidence>
<accession>A0A1I7SSX1</accession>
<keyword evidence="7" id="KW-1185">Reference proteome</keyword>